<dbReference type="PROSITE" id="PS51257">
    <property type="entry name" value="PROKAR_LIPOPROTEIN"/>
    <property type="match status" value="1"/>
</dbReference>
<dbReference type="CDD" id="cd19411">
    <property type="entry name" value="MCP2201-like_sensor"/>
    <property type="match status" value="1"/>
</dbReference>
<gene>
    <name evidence="3" type="ORF">XAP6984_1310001</name>
    <name evidence="4" type="ORF">XAP7430_1300001</name>
</gene>
<evidence type="ECO:0000313" key="4">
    <source>
        <dbReference type="EMBL" id="SON82778.1"/>
    </source>
</evidence>
<dbReference type="Proteomes" id="UP000234166">
    <property type="component" value="Unassembled WGS sequence"/>
</dbReference>
<name>A0AB38DW61_XANCH</name>
<protein>
    <submittedName>
        <fullName evidence="4">Methyl-accepting chemotaxis protein</fullName>
    </submittedName>
</protein>
<dbReference type="EMBL" id="OCYT01000037">
    <property type="protein sequence ID" value="SON77305.1"/>
    <property type="molecule type" value="Genomic_DNA"/>
</dbReference>
<evidence type="ECO:0000259" key="2">
    <source>
        <dbReference type="Pfam" id="PF12729"/>
    </source>
</evidence>
<sequence length="238" mass="25786">MNTFLQRFNVGRRLGAAFGILILLSCVLVGVGLYSMGRARTELDRIVKVNVEKMRLSNAMADANAKIFVALGTLAMVNSDELNEEALATIKAERQRYAEMRKALDAFTPSVAGRKIRAEIDSAREISRGLNDQVIALAVANKNAEAEAFLSETARPAMLNWQGKIAENVALQEKQTSGSYNDAMAAMHQGKIVLLAGGGMVIAVSMSLAYFITLSLTQPLGRATSVCRILCNRGLGYR</sequence>
<keyword evidence="1" id="KW-0472">Membrane</keyword>
<dbReference type="Pfam" id="PF12729">
    <property type="entry name" value="4HB_MCP_1"/>
    <property type="match status" value="1"/>
</dbReference>
<dbReference type="EMBL" id="OCYS01000036">
    <property type="protein sequence ID" value="SON82778.1"/>
    <property type="molecule type" value="Genomic_DNA"/>
</dbReference>
<dbReference type="InterPro" id="IPR047347">
    <property type="entry name" value="YvaQ-like_sensor"/>
</dbReference>
<accession>A0AB38DW61</accession>
<reference evidence="5 6" key="1">
    <citation type="submission" date="2017-10" db="EMBL/GenBank/DDBJ databases">
        <authorList>
            <person name="Regsiter A."/>
            <person name="William W."/>
        </authorList>
    </citation>
    <scope>NUCLEOTIDE SEQUENCE [LARGE SCALE GENOMIC DNA]</scope>
    <source>
        <strain evidence="3 6">CFBP6984</strain>
        <strain evidence="4 5">CFBP7430</strain>
    </source>
</reference>
<evidence type="ECO:0000313" key="3">
    <source>
        <dbReference type="EMBL" id="SON77305.1"/>
    </source>
</evidence>
<organism evidence="4 5">
    <name type="scientific">Xanthomonas campestris pv. phaseoli</name>
    <dbReference type="NCBI Taxonomy" id="317013"/>
    <lineage>
        <taxon>Bacteria</taxon>
        <taxon>Pseudomonadati</taxon>
        <taxon>Pseudomonadota</taxon>
        <taxon>Gammaproteobacteria</taxon>
        <taxon>Lysobacterales</taxon>
        <taxon>Lysobacteraceae</taxon>
        <taxon>Xanthomonas</taxon>
    </lineage>
</organism>
<dbReference type="RefSeq" id="WP_080949174.1">
    <property type="nucleotide sequence ID" value="NZ_CP012048.1"/>
</dbReference>
<feature type="domain" description="Chemotaxis methyl-accepting receptor HlyB-like 4HB MCP" evidence="2">
    <location>
        <begin position="8"/>
        <end position="184"/>
    </location>
</feature>
<feature type="transmembrane region" description="Helical" evidence="1">
    <location>
        <begin position="14"/>
        <end position="36"/>
    </location>
</feature>
<keyword evidence="1" id="KW-1133">Transmembrane helix</keyword>
<comment type="caution">
    <text evidence="4">The sequence shown here is derived from an EMBL/GenBank/DDBJ whole genome shotgun (WGS) entry which is preliminary data.</text>
</comment>
<dbReference type="KEGG" id="xph:XppCFBP6546_19805"/>
<evidence type="ECO:0000256" key="1">
    <source>
        <dbReference type="SAM" id="Phobius"/>
    </source>
</evidence>
<dbReference type="AlphaFoldDB" id="A0AB38DW61"/>
<dbReference type="InterPro" id="IPR024478">
    <property type="entry name" value="HlyB_4HB_MCP"/>
</dbReference>
<keyword evidence="6" id="KW-1185">Reference proteome</keyword>
<proteinExistence type="predicted"/>
<evidence type="ECO:0000313" key="6">
    <source>
        <dbReference type="Proteomes" id="UP000234181"/>
    </source>
</evidence>
<dbReference type="Proteomes" id="UP000234181">
    <property type="component" value="Unassembled WGS sequence"/>
</dbReference>
<evidence type="ECO:0000313" key="5">
    <source>
        <dbReference type="Proteomes" id="UP000234166"/>
    </source>
</evidence>
<feature type="transmembrane region" description="Helical" evidence="1">
    <location>
        <begin position="192"/>
        <end position="212"/>
    </location>
</feature>
<keyword evidence="1" id="KW-0812">Transmembrane</keyword>